<proteinExistence type="inferred from homology"/>
<dbReference type="EMBL" id="OZ020097">
    <property type="protein sequence ID" value="CAK9269131.1"/>
    <property type="molecule type" value="Genomic_DNA"/>
</dbReference>
<organism evidence="10 11">
    <name type="scientific">Sphagnum jensenii</name>
    <dbReference type="NCBI Taxonomy" id="128206"/>
    <lineage>
        <taxon>Eukaryota</taxon>
        <taxon>Viridiplantae</taxon>
        <taxon>Streptophyta</taxon>
        <taxon>Embryophyta</taxon>
        <taxon>Bryophyta</taxon>
        <taxon>Sphagnophytina</taxon>
        <taxon>Sphagnopsida</taxon>
        <taxon>Sphagnales</taxon>
        <taxon>Sphagnaceae</taxon>
        <taxon>Sphagnum</taxon>
    </lineage>
</organism>
<keyword evidence="3" id="KW-0808">Transferase</keyword>
<dbReference type="InterPro" id="IPR045034">
    <property type="entry name" value="O-acyltransferase_WSD1-like"/>
</dbReference>
<comment type="pathway">
    <text evidence="2">Lipid metabolism.</text>
</comment>
<reference evidence="10 11" key="1">
    <citation type="submission" date="2024-02" db="EMBL/GenBank/DDBJ databases">
        <authorList>
            <consortium name="ELIXIR-Norway"/>
            <consortium name="Elixir Norway"/>
        </authorList>
    </citation>
    <scope>NUCLEOTIDE SEQUENCE [LARGE SCALE GENOMIC DNA]</scope>
</reference>
<comment type="similarity">
    <text evidence="5">In the N-terminal section; belongs to the long-chain O-acyltransferase family.</text>
</comment>
<evidence type="ECO:0000259" key="9">
    <source>
        <dbReference type="Pfam" id="PF06974"/>
    </source>
</evidence>
<evidence type="ECO:0000256" key="7">
    <source>
        <dbReference type="ARBA" id="ARBA00048109"/>
    </source>
</evidence>
<feature type="domain" description="O-acyltransferase WSD1-like N-terminal" evidence="8">
    <location>
        <begin position="26"/>
        <end position="196"/>
    </location>
</feature>
<dbReference type="PANTHER" id="PTHR31650">
    <property type="entry name" value="O-ACYLTRANSFERASE (WSD1-LIKE) FAMILY PROTEIN"/>
    <property type="match status" value="1"/>
</dbReference>
<dbReference type="Proteomes" id="UP001497444">
    <property type="component" value="Chromosome 2"/>
</dbReference>
<keyword evidence="11" id="KW-1185">Reference proteome</keyword>
<evidence type="ECO:0000256" key="1">
    <source>
        <dbReference type="ARBA" id="ARBA00004771"/>
    </source>
</evidence>
<accession>A0ABP0WSK2</accession>
<sequence length="461" mass="50541">MDALVFEPSGISKADMAAPDFVDNYVSDLATAPPISLACPLWECHVLNGTSSSTAAGNAAPAAAAAHLVFRTHHCLGDGISVMSLLFACTRQTANPEKQPSILNRTRKSETLASSTTPISFLKSVLKMLIFLWNTIRGITCLVATILWLKDSDTVLKGPDHPGVDRQQQKRLVHTIINMDDMRFVKNAVGGTLNDVLLAMVDASLHRYLQGRYHKATDLSPNPPPAAVSGDCKELQQEAHNTKPNEPDEISINVQDTRGKFGVHVCGRKKSSSKVEKLRVRTVAMENIRGSGGLQDLAAMMKKGSNVRWGNCIGFWLFPFSLKHFSDPLDRVRTAMKVSNRIKASFEGRFTFWFGTLVSKCGMPSMMKMLTRREITQTTLLVSNLPGPVEQIMLGNNPIVHMFPVVAGIPQSLCVYMQSYFGKVALVVMSAKHVIPDPETLSQYCVDALQEMKKAAVSLKA</sequence>
<comment type="catalytic activity">
    <reaction evidence="7">
        <text>an acyl-CoA + a 1,2-diacyl-sn-glycerol = a triacyl-sn-glycerol + CoA</text>
        <dbReference type="Rhea" id="RHEA:10868"/>
        <dbReference type="ChEBI" id="CHEBI:17815"/>
        <dbReference type="ChEBI" id="CHEBI:57287"/>
        <dbReference type="ChEBI" id="CHEBI:58342"/>
        <dbReference type="ChEBI" id="CHEBI:64615"/>
        <dbReference type="EC" id="2.3.1.20"/>
    </reaction>
</comment>
<evidence type="ECO:0000313" key="10">
    <source>
        <dbReference type="EMBL" id="CAK9269131.1"/>
    </source>
</evidence>
<keyword evidence="4" id="KW-0012">Acyltransferase</keyword>
<evidence type="ECO:0000313" key="11">
    <source>
        <dbReference type="Proteomes" id="UP001497444"/>
    </source>
</evidence>
<dbReference type="Pfam" id="PF06974">
    <property type="entry name" value="WS_DGAT_C"/>
    <property type="match status" value="1"/>
</dbReference>
<evidence type="ECO:0000256" key="2">
    <source>
        <dbReference type="ARBA" id="ARBA00005189"/>
    </source>
</evidence>
<evidence type="ECO:0000256" key="6">
    <source>
        <dbReference type="ARBA" id="ARBA00047604"/>
    </source>
</evidence>
<comment type="catalytic activity">
    <reaction evidence="6">
        <text>a long chain fatty alcohol + a fatty acyl-CoA = a long-chain alcohol wax ester + CoA</text>
        <dbReference type="Rhea" id="RHEA:38443"/>
        <dbReference type="ChEBI" id="CHEBI:17135"/>
        <dbReference type="ChEBI" id="CHEBI:57287"/>
        <dbReference type="ChEBI" id="CHEBI:77636"/>
        <dbReference type="ChEBI" id="CHEBI:235323"/>
        <dbReference type="EC" id="2.3.1.75"/>
    </reaction>
</comment>
<dbReference type="PANTHER" id="PTHR31650:SF1">
    <property type="entry name" value="WAX ESTER SYNTHASE_DIACYLGLYCEROL ACYLTRANSFERASE 4-RELATED"/>
    <property type="match status" value="1"/>
</dbReference>
<gene>
    <name evidence="10" type="ORF">CSSPJE1EN1_LOCUS14609</name>
</gene>
<evidence type="ECO:0000256" key="5">
    <source>
        <dbReference type="ARBA" id="ARBA00024360"/>
    </source>
</evidence>
<feature type="domain" description="O-acyltransferase WSD1 C-terminal" evidence="9">
    <location>
        <begin position="309"/>
        <end position="453"/>
    </location>
</feature>
<dbReference type="InterPro" id="IPR004255">
    <property type="entry name" value="O-acyltransferase_WSD1_N"/>
</dbReference>
<protein>
    <recommendedName>
        <fullName evidence="12">Diacylglycerol O-acyltransferase</fullName>
    </recommendedName>
</protein>
<comment type="pathway">
    <text evidence="1">Glycerolipid metabolism; triacylglycerol biosynthesis.</text>
</comment>
<evidence type="ECO:0008006" key="12">
    <source>
        <dbReference type="Google" id="ProtNLM"/>
    </source>
</evidence>
<evidence type="ECO:0000256" key="3">
    <source>
        <dbReference type="ARBA" id="ARBA00022679"/>
    </source>
</evidence>
<evidence type="ECO:0000256" key="4">
    <source>
        <dbReference type="ARBA" id="ARBA00023315"/>
    </source>
</evidence>
<dbReference type="Pfam" id="PF03007">
    <property type="entry name" value="WS_DGAT_cat"/>
    <property type="match status" value="1"/>
</dbReference>
<name>A0ABP0WSK2_9BRYO</name>
<evidence type="ECO:0000259" key="8">
    <source>
        <dbReference type="Pfam" id="PF03007"/>
    </source>
</evidence>
<dbReference type="InterPro" id="IPR009721">
    <property type="entry name" value="O-acyltransferase_WSD1_C"/>
</dbReference>